<dbReference type="SUPFAM" id="SSF46548">
    <property type="entry name" value="alpha-helical ferredoxin"/>
    <property type="match status" value="1"/>
</dbReference>
<evidence type="ECO:0000256" key="3">
    <source>
        <dbReference type="ARBA" id="ARBA00022737"/>
    </source>
</evidence>
<dbReference type="InterPro" id="IPR017896">
    <property type="entry name" value="4Fe4S_Fe-S-bd"/>
</dbReference>
<keyword evidence="5" id="KW-0411">Iron-sulfur</keyword>
<comment type="caution">
    <text evidence="7">The sequence shown here is derived from an EMBL/GenBank/DDBJ whole genome shotgun (WGS) entry which is preliminary data.</text>
</comment>
<dbReference type="InterPro" id="IPR017900">
    <property type="entry name" value="4Fe4S_Fe_S_CS"/>
</dbReference>
<dbReference type="GO" id="GO:0051539">
    <property type="term" value="F:4 iron, 4 sulfur cluster binding"/>
    <property type="evidence" value="ECO:0007669"/>
    <property type="project" value="UniProtKB-KW"/>
</dbReference>
<dbReference type="InterPro" id="IPR010226">
    <property type="entry name" value="NADH_quinone_OxRdtase_chainI"/>
</dbReference>
<dbReference type="PROSITE" id="PS00198">
    <property type="entry name" value="4FE4S_FER_1"/>
    <property type="match status" value="2"/>
</dbReference>
<evidence type="ECO:0000256" key="1">
    <source>
        <dbReference type="ARBA" id="ARBA00022485"/>
    </source>
</evidence>
<evidence type="ECO:0000259" key="6">
    <source>
        <dbReference type="PROSITE" id="PS51379"/>
    </source>
</evidence>
<dbReference type="GO" id="GO:0016020">
    <property type="term" value="C:membrane"/>
    <property type="evidence" value="ECO:0007669"/>
    <property type="project" value="InterPro"/>
</dbReference>
<sequence length="180" mass="20340">MAMVAKTLKRLWSLVVGLEVTGKEFFKPWLTVHYPRQQVGNLDSYRGHIELVPRDDNAAIPRCIMCSRCQDICPSRCISIAFHPVENGDMGKRPLRLNPEIVSPGSHGAPPAPERIERVLDRFDLNYTLCSLCGLCVQNCPVAAIRFSQHVYFCGTSRQDFMIDLLERMKRGNGTKAHPE</sequence>
<organism evidence="7">
    <name type="scientific">Desulfatirhabdium butyrativorans</name>
    <dbReference type="NCBI Taxonomy" id="340467"/>
    <lineage>
        <taxon>Bacteria</taxon>
        <taxon>Pseudomonadati</taxon>
        <taxon>Thermodesulfobacteriota</taxon>
        <taxon>Desulfobacteria</taxon>
        <taxon>Desulfobacterales</taxon>
        <taxon>Desulfatirhabdiaceae</taxon>
        <taxon>Desulfatirhabdium</taxon>
    </lineage>
</organism>
<keyword evidence="4" id="KW-0408">Iron</keyword>
<dbReference type="GO" id="GO:0046872">
    <property type="term" value="F:metal ion binding"/>
    <property type="evidence" value="ECO:0007669"/>
    <property type="project" value="UniProtKB-KW"/>
</dbReference>
<name>A0A7C4MRB5_9BACT</name>
<protein>
    <submittedName>
        <fullName evidence="7">4Fe-4S dicluster domain-containing protein</fullName>
    </submittedName>
</protein>
<evidence type="ECO:0000313" key="7">
    <source>
        <dbReference type="EMBL" id="HGU31279.1"/>
    </source>
</evidence>
<dbReference type="PANTHER" id="PTHR10849">
    <property type="entry name" value="NADH DEHYDROGENASE UBIQUINONE IRON-SULFUR PROTEIN 8, MITOCHONDRIAL"/>
    <property type="match status" value="1"/>
</dbReference>
<accession>A0A7C4MRB5</accession>
<feature type="domain" description="4Fe-4S ferredoxin-type" evidence="6">
    <location>
        <begin position="121"/>
        <end position="150"/>
    </location>
</feature>
<dbReference type="GO" id="GO:0016651">
    <property type="term" value="F:oxidoreductase activity, acting on NAD(P)H"/>
    <property type="evidence" value="ECO:0007669"/>
    <property type="project" value="InterPro"/>
</dbReference>
<evidence type="ECO:0000256" key="4">
    <source>
        <dbReference type="ARBA" id="ARBA00023004"/>
    </source>
</evidence>
<reference evidence="7" key="1">
    <citation type="journal article" date="2020" name="mSystems">
        <title>Genome- and Community-Level Interaction Insights into Carbon Utilization and Element Cycling Functions of Hydrothermarchaeota in Hydrothermal Sediment.</title>
        <authorList>
            <person name="Zhou Z."/>
            <person name="Liu Y."/>
            <person name="Xu W."/>
            <person name="Pan J."/>
            <person name="Luo Z.H."/>
            <person name="Li M."/>
        </authorList>
    </citation>
    <scope>NUCLEOTIDE SEQUENCE [LARGE SCALE GENOMIC DNA]</scope>
    <source>
        <strain evidence="7">SpSt-477</strain>
    </source>
</reference>
<dbReference type="AlphaFoldDB" id="A0A7C4MRB5"/>
<dbReference type="Gene3D" id="3.30.70.3270">
    <property type="match status" value="1"/>
</dbReference>
<keyword evidence="2" id="KW-0479">Metal-binding</keyword>
<evidence type="ECO:0000256" key="2">
    <source>
        <dbReference type="ARBA" id="ARBA00022723"/>
    </source>
</evidence>
<dbReference type="EMBL" id="DSUH01000010">
    <property type="protein sequence ID" value="HGU31279.1"/>
    <property type="molecule type" value="Genomic_DNA"/>
</dbReference>
<keyword evidence="1" id="KW-0004">4Fe-4S</keyword>
<proteinExistence type="predicted"/>
<evidence type="ECO:0000256" key="5">
    <source>
        <dbReference type="ARBA" id="ARBA00023014"/>
    </source>
</evidence>
<feature type="domain" description="4Fe-4S ferredoxin-type" evidence="6">
    <location>
        <begin position="51"/>
        <end position="83"/>
    </location>
</feature>
<keyword evidence="3" id="KW-0677">Repeat</keyword>
<dbReference type="PROSITE" id="PS51379">
    <property type="entry name" value="4FE4S_FER_2"/>
    <property type="match status" value="2"/>
</dbReference>
<dbReference type="Pfam" id="PF12838">
    <property type="entry name" value="Fer4_7"/>
    <property type="match status" value="1"/>
</dbReference>
<gene>
    <name evidence="7" type="ORF">ENS29_00310</name>
</gene>